<protein>
    <submittedName>
        <fullName evidence="2">Uncharacterized protein</fullName>
    </submittedName>
</protein>
<proteinExistence type="predicted"/>
<feature type="compositionally biased region" description="Pro residues" evidence="1">
    <location>
        <begin position="118"/>
        <end position="136"/>
    </location>
</feature>
<organism evidence="2 3">
    <name type="scientific">Kribbella amoyensis</name>
    <dbReference type="NCBI Taxonomy" id="996641"/>
    <lineage>
        <taxon>Bacteria</taxon>
        <taxon>Bacillati</taxon>
        <taxon>Actinomycetota</taxon>
        <taxon>Actinomycetes</taxon>
        <taxon>Propionibacteriales</taxon>
        <taxon>Kribbellaceae</taxon>
        <taxon>Kribbella</taxon>
    </lineage>
</organism>
<feature type="compositionally biased region" description="Low complexity" evidence="1">
    <location>
        <begin position="152"/>
        <end position="166"/>
    </location>
</feature>
<dbReference type="EMBL" id="VIVK01000001">
    <property type="protein sequence ID" value="TWD83180.1"/>
    <property type="molecule type" value="Genomic_DNA"/>
</dbReference>
<sequence>MRPRTFELVRYRDLSGVSGTGVVAEGCVFTDGSVALRWRGSNPATAVWPDLDSILAVHGHQGATEVHWLDPDASPTPDPLETTTDPLAASPTSVGTTTLGTLTARLAPSQTAAATTRPAPPAIPPSLAPRPAPASEPTPRSVPATLTPRPAPSSVAAGAPPVSAGRAGHGPRLEDAGSRPTEAIPTGFAPRSGSGSPTSLAGVGPRPVPHHGAAHRADGEAAPPYGGSAERYSDNDPLFGVQHAVRPPGEPGSHARGWAGARHLR</sequence>
<evidence type="ECO:0000313" key="3">
    <source>
        <dbReference type="Proteomes" id="UP000318380"/>
    </source>
</evidence>
<feature type="region of interest" description="Disordered" evidence="1">
    <location>
        <begin position="69"/>
        <end position="96"/>
    </location>
</feature>
<comment type="caution">
    <text evidence="2">The sequence shown here is derived from an EMBL/GenBank/DDBJ whole genome shotgun (WGS) entry which is preliminary data.</text>
</comment>
<evidence type="ECO:0000313" key="2">
    <source>
        <dbReference type="EMBL" id="TWD83180.1"/>
    </source>
</evidence>
<name>A0A561BWB4_9ACTN</name>
<accession>A0A561BWB4</accession>
<gene>
    <name evidence="2" type="ORF">FB561_4338</name>
</gene>
<dbReference type="Proteomes" id="UP000318380">
    <property type="component" value="Unassembled WGS sequence"/>
</dbReference>
<keyword evidence="3" id="KW-1185">Reference proteome</keyword>
<dbReference type="RefSeq" id="WP_238334956.1">
    <property type="nucleotide sequence ID" value="NZ_VIVK01000001.1"/>
</dbReference>
<feature type="region of interest" description="Disordered" evidence="1">
    <location>
        <begin position="109"/>
        <end position="265"/>
    </location>
</feature>
<reference evidence="2 3" key="1">
    <citation type="submission" date="2019-06" db="EMBL/GenBank/DDBJ databases">
        <title>Sequencing the genomes of 1000 actinobacteria strains.</title>
        <authorList>
            <person name="Klenk H.-P."/>
        </authorList>
    </citation>
    <scope>NUCLEOTIDE SEQUENCE [LARGE SCALE GENOMIC DNA]</scope>
    <source>
        <strain evidence="2 3">DSM 24683</strain>
    </source>
</reference>
<evidence type="ECO:0000256" key="1">
    <source>
        <dbReference type="SAM" id="MobiDB-lite"/>
    </source>
</evidence>
<dbReference type="AlphaFoldDB" id="A0A561BWB4"/>